<feature type="domain" description="Toprim" evidence="8">
    <location>
        <begin position="81"/>
        <end position="176"/>
    </location>
</feature>
<comment type="function">
    <text evidence="7">May play a role in DNA repair. It seems to be involved in an RecBC-independent recombinational process of DNA repair. It may act with RecF and RecO.</text>
</comment>
<dbReference type="Pfam" id="PF13662">
    <property type="entry name" value="Toprim_4"/>
    <property type="match status" value="1"/>
</dbReference>
<dbReference type="PANTHER" id="PTHR30446:SF0">
    <property type="entry name" value="RECOMBINATION PROTEIN RECR"/>
    <property type="match status" value="1"/>
</dbReference>
<dbReference type="Gene3D" id="1.10.8.420">
    <property type="entry name" value="RecR Domain 1"/>
    <property type="match status" value="1"/>
</dbReference>
<dbReference type="GO" id="GO:0006310">
    <property type="term" value="P:DNA recombination"/>
    <property type="evidence" value="ECO:0007669"/>
    <property type="project" value="UniProtKB-UniRule"/>
</dbReference>
<evidence type="ECO:0000256" key="4">
    <source>
        <dbReference type="ARBA" id="ARBA00022833"/>
    </source>
</evidence>
<dbReference type="PANTHER" id="PTHR30446">
    <property type="entry name" value="RECOMBINATION PROTEIN RECR"/>
    <property type="match status" value="1"/>
</dbReference>
<keyword evidence="3 7" id="KW-0863">Zinc-finger</keyword>
<keyword evidence="6 7" id="KW-0234">DNA repair</keyword>
<dbReference type="EMBL" id="HG937516">
    <property type="protein sequence ID" value="CDN40528.1"/>
    <property type="molecule type" value="Genomic_DNA"/>
</dbReference>
<dbReference type="InterPro" id="IPR000093">
    <property type="entry name" value="DNA_Rcmb_RecR"/>
</dbReference>
<evidence type="ECO:0000256" key="5">
    <source>
        <dbReference type="ARBA" id="ARBA00023172"/>
    </source>
</evidence>
<dbReference type="InterPro" id="IPR006171">
    <property type="entry name" value="TOPRIM_dom"/>
</dbReference>
<keyword evidence="10" id="KW-1185">Reference proteome</keyword>
<sequence length="200" mass="22717">MEYEFIEFEYLVDAIKALPGIGTKSARKIAFFLIKKDANFIKEFMHRISHARSVILTCTICGNWSKDTICDICASDLRETDKLCIIATVDDLMTIEACQAYHGLYHVLNGELSRSKNIEPEHLNLPTLIPRIHRQKIKEILIATNLTIEGELTANYIKILLKDVDVSIYRIALGMPVNSMIDYADGMTLKLAIENKNKIK</sequence>
<evidence type="ECO:0000313" key="9">
    <source>
        <dbReference type="EMBL" id="CDN40528.1"/>
    </source>
</evidence>
<reference evidence="9 10" key="1">
    <citation type="journal article" date="2015" name="Clin. Infect. Dis.">
        <title>Genomic Investigations unmask Mycoplasma amphoriforme, a new respiratory pathogen.</title>
        <authorList>
            <person name="Gillespie S.H."/>
            <person name="Ling C.L."/>
            <person name="Oravcova K."/>
            <person name="Pinheiro M."/>
            <person name="Wells L."/>
            <person name="Bryant J.M."/>
            <person name="McHugh T.D."/>
            <person name="Bebear C."/>
            <person name="Webster D."/>
            <person name="Harris S.R."/>
            <person name="Seth-Smith H.M."/>
            <person name="Thomson N.R."/>
        </authorList>
    </citation>
    <scope>NUCLEOTIDE SEQUENCE [LARGE SCALE GENOMIC DNA]</scope>
    <source>
        <strain evidence="9 10">A39</strain>
    </source>
</reference>
<evidence type="ECO:0000256" key="6">
    <source>
        <dbReference type="ARBA" id="ARBA00023204"/>
    </source>
</evidence>
<dbReference type="Pfam" id="PF21175">
    <property type="entry name" value="RecR_C"/>
    <property type="match status" value="1"/>
</dbReference>
<feature type="zinc finger region" description="C4-type" evidence="7">
    <location>
        <begin position="58"/>
        <end position="73"/>
    </location>
</feature>
<keyword evidence="4 7" id="KW-0862">Zinc</keyword>
<keyword evidence="5 7" id="KW-0233">DNA recombination</keyword>
<dbReference type="Pfam" id="PF21176">
    <property type="entry name" value="RecR_HhH"/>
    <property type="match status" value="1"/>
</dbReference>
<keyword evidence="1 7" id="KW-0479">Metal-binding</keyword>
<accession>A0A292IIK1</accession>
<evidence type="ECO:0000256" key="7">
    <source>
        <dbReference type="HAMAP-Rule" id="MF_00017"/>
    </source>
</evidence>
<evidence type="ECO:0000256" key="1">
    <source>
        <dbReference type="ARBA" id="ARBA00022723"/>
    </source>
</evidence>
<evidence type="ECO:0000259" key="8">
    <source>
        <dbReference type="PROSITE" id="PS50880"/>
    </source>
</evidence>
<dbReference type="Proteomes" id="UP000261764">
    <property type="component" value="Chromosome I"/>
</dbReference>
<dbReference type="Gene3D" id="3.40.1360.10">
    <property type="match status" value="1"/>
</dbReference>
<dbReference type="KEGG" id="mamp:MAMA39_04080"/>
<dbReference type="HAMAP" id="MF_00017">
    <property type="entry name" value="RecR"/>
    <property type="match status" value="1"/>
</dbReference>
<dbReference type="GO" id="GO:0008270">
    <property type="term" value="F:zinc ion binding"/>
    <property type="evidence" value="ECO:0007669"/>
    <property type="project" value="UniProtKB-KW"/>
</dbReference>
<gene>
    <name evidence="7" type="primary">recR</name>
    <name evidence="9" type="ORF">MAMA39_04080</name>
</gene>
<dbReference type="PROSITE" id="PS50880">
    <property type="entry name" value="TOPRIM"/>
    <property type="match status" value="1"/>
</dbReference>
<name>A0A292IIK1_9MOLU</name>
<dbReference type="SMART" id="SM00493">
    <property type="entry name" value="TOPRIM"/>
    <property type="match status" value="1"/>
</dbReference>
<keyword evidence="2 7" id="KW-0227">DNA damage</keyword>
<dbReference type="AlphaFoldDB" id="A0A292IIK1"/>
<evidence type="ECO:0000313" key="10">
    <source>
        <dbReference type="Proteomes" id="UP000261764"/>
    </source>
</evidence>
<evidence type="ECO:0000256" key="3">
    <source>
        <dbReference type="ARBA" id="ARBA00022771"/>
    </source>
</evidence>
<dbReference type="GO" id="GO:0003677">
    <property type="term" value="F:DNA binding"/>
    <property type="evidence" value="ECO:0007669"/>
    <property type="project" value="UniProtKB-UniRule"/>
</dbReference>
<dbReference type="SUPFAM" id="SSF111304">
    <property type="entry name" value="Recombination protein RecR"/>
    <property type="match status" value="1"/>
</dbReference>
<evidence type="ECO:0000256" key="2">
    <source>
        <dbReference type="ARBA" id="ARBA00022763"/>
    </source>
</evidence>
<dbReference type="RefSeq" id="WP_343251148.1">
    <property type="nucleotide sequence ID" value="NZ_HG937516.1"/>
</dbReference>
<dbReference type="InterPro" id="IPR023627">
    <property type="entry name" value="Rcmb_RecR"/>
</dbReference>
<protein>
    <recommendedName>
        <fullName evidence="7">Recombination protein RecR</fullName>
    </recommendedName>
</protein>
<proteinExistence type="inferred from homology"/>
<comment type="similarity">
    <text evidence="7">Belongs to the RecR family.</text>
</comment>
<dbReference type="CDD" id="cd01025">
    <property type="entry name" value="TOPRIM_recR"/>
    <property type="match status" value="1"/>
</dbReference>
<organism evidence="9 10">
    <name type="scientific">Mycoplasma amphoriforme A39</name>
    <dbReference type="NCBI Taxonomy" id="572419"/>
    <lineage>
        <taxon>Bacteria</taxon>
        <taxon>Bacillati</taxon>
        <taxon>Mycoplasmatota</taxon>
        <taxon>Mollicutes</taxon>
        <taxon>Mycoplasmataceae</taxon>
        <taxon>Mycoplasma</taxon>
    </lineage>
</organism>
<dbReference type="NCBIfam" id="TIGR00615">
    <property type="entry name" value="recR"/>
    <property type="match status" value="1"/>
</dbReference>
<dbReference type="GO" id="GO:0006281">
    <property type="term" value="P:DNA repair"/>
    <property type="evidence" value="ECO:0007669"/>
    <property type="project" value="UniProtKB-UniRule"/>
</dbReference>
<dbReference type="InterPro" id="IPR034137">
    <property type="entry name" value="TOPRIM_RecR"/>
</dbReference>